<evidence type="ECO:0000256" key="11">
    <source>
        <dbReference type="SAM" id="SignalP"/>
    </source>
</evidence>
<dbReference type="OMA" id="GWDMQDL"/>
<accession>A0A1D2MH87</accession>
<feature type="domain" description="Glycoside hydrolase family 5" evidence="12">
    <location>
        <begin position="80"/>
        <end position="348"/>
    </location>
</feature>
<comment type="subcellular location">
    <subcellularLocation>
        <location evidence="1">Secreted</location>
    </subcellularLocation>
</comment>
<keyword evidence="5 10" id="KW-0378">Hydrolase</keyword>
<keyword evidence="3" id="KW-0964">Secreted</keyword>
<dbReference type="InterPro" id="IPR001547">
    <property type="entry name" value="Glyco_hydro_5"/>
</dbReference>
<dbReference type="STRING" id="48709.A0A1D2MH87"/>
<feature type="signal peptide" evidence="11">
    <location>
        <begin position="1"/>
        <end position="26"/>
    </location>
</feature>
<proteinExistence type="inferred from homology"/>
<keyword evidence="14" id="KW-1185">Reference proteome</keyword>
<dbReference type="EMBL" id="LJIJ01001280">
    <property type="protein sequence ID" value="ODM92281.1"/>
    <property type="molecule type" value="Genomic_DNA"/>
</dbReference>
<dbReference type="EC" id="3.2.1.58" evidence="9"/>
<dbReference type="OrthoDB" id="1887033at2759"/>
<evidence type="ECO:0000256" key="2">
    <source>
        <dbReference type="ARBA" id="ARBA00005641"/>
    </source>
</evidence>
<dbReference type="PANTHER" id="PTHR31297">
    <property type="entry name" value="GLUCAN ENDO-1,6-BETA-GLUCOSIDASE B"/>
    <property type="match status" value="1"/>
</dbReference>
<gene>
    <name evidence="13" type="ORF">Ocin01_14402</name>
</gene>
<dbReference type="GO" id="GO:0005576">
    <property type="term" value="C:extracellular region"/>
    <property type="evidence" value="ECO:0007669"/>
    <property type="project" value="UniProtKB-SubCell"/>
</dbReference>
<evidence type="ECO:0000256" key="8">
    <source>
        <dbReference type="ARBA" id="ARBA00036824"/>
    </source>
</evidence>
<evidence type="ECO:0000256" key="1">
    <source>
        <dbReference type="ARBA" id="ARBA00004613"/>
    </source>
</evidence>
<evidence type="ECO:0000256" key="5">
    <source>
        <dbReference type="ARBA" id="ARBA00022801"/>
    </source>
</evidence>
<dbReference type="AlphaFoldDB" id="A0A1D2MH87"/>
<dbReference type="Proteomes" id="UP000094527">
    <property type="component" value="Unassembled WGS sequence"/>
</dbReference>
<evidence type="ECO:0000256" key="9">
    <source>
        <dbReference type="ARBA" id="ARBA00038929"/>
    </source>
</evidence>
<comment type="caution">
    <text evidence="13">The sequence shown here is derived from an EMBL/GenBank/DDBJ whole genome shotgun (WGS) entry which is preliminary data.</text>
</comment>
<dbReference type="Pfam" id="PF00150">
    <property type="entry name" value="Cellulase"/>
    <property type="match status" value="1"/>
</dbReference>
<dbReference type="SUPFAM" id="SSF51445">
    <property type="entry name" value="(Trans)glycosidases"/>
    <property type="match status" value="1"/>
</dbReference>
<keyword evidence="7" id="KW-0961">Cell wall biogenesis/degradation</keyword>
<evidence type="ECO:0000256" key="6">
    <source>
        <dbReference type="ARBA" id="ARBA00023295"/>
    </source>
</evidence>
<comment type="similarity">
    <text evidence="2 10">Belongs to the glycosyl hydrolase 5 (cellulase A) family.</text>
</comment>
<feature type="chain" id="PRO_5008904018" description="glucan 1,3-beta-glucosidase" evidence="11">
    <location>
        <begin position="27"/>
        <end position="377"/>
    </location>
</feature>
<evidence type="ECO:0000256" key="7">
    <source>
        <dbReference type="ARBA" id="ARBA00023316"/>
    </source>
</evidence>
<protein>
    <recommendedName>
        <fullName evidence="9">glucan 1,3-beta-glucosidase</fullName>
        <ecNumber evidence="9">3.2.1.58</ecNumber>
    </recommendedName>
</protein>
<sequence length="377" mass="43454">MNSILRQIVAVLAAFCLFGLPNGITSYGNFGDRPIRGVNLGGWLVLEKWIRPSVFSGLPDSVDDEYKFCQTLGKTEAAKRLRSHWDSWVTEQDIVNYKNAGINHVRIPIGYWALDIKQGEPWVSGSWDYVVKAVGWCKKYGLKVMLDLHGAPGSQNGNDHSGQSGSINFYSNDENLQRATNVVKQMATFANGTNWRDTVTIIQLLNEPILWGNEYNYRLTRLKQYYRMAYDAVRAVNNIAVVAVHDAFIDPSNWYYLRDDSHYYWMMLDVHLYQVFGDEYKNLSCQEHEKVACRYRDRLRQANQKLWTVVGEWSLATPISCSNKANIARQQIGVYEMATGWFFWAHKNEQGWQDWSFQDSYKNGRIRPNNVNVAVCP</sequence>
<dbReference type="GO" id="GO:0071555">
    <property type="term" value="P:cell wall organization"/>
    <property type="evidence" value="ECO:0007669"/>
    <property type="project" value="UniProtKB-KW"/>
</dbReference>
<evidence type="ECO:0000256" key="3">
    <source>
        <dbReference type="ARBA" id="ARBA00022525"/>
    </source>
</evidence>
<organism evidence="13 14">
    <name type="scientific">Orchesella cincta</name>
    <name type="common">Springtail</name>
    <name type="synonym">Podura cincta</name>
    <dbReference type="NCBI Taxonomy" id="48709"/>
    <lineage>
        <taxon>Eukaryota</taxon>
        <taxon>Metazoa</taxon>
        <taxon>Ecdysozoa</taxon>
        <taxon>Arthropoda</taxon>
        <taxon>Hexapoda</taxon>
        <taxon>Collembola</taxon>
        <taxon>Entomobryomorpha</taxon>
        <taxon>Entomobryoidea</taxon>
        <taxon>Orchesellidae</taxon>
        <taxon>Orchesellinae</taxon>
        <taxon>Orchesella</taxon>
    </lineage>
</organism>
<dbReference type="InterPro" id="IPR017853">
    <property type="entry name" value="GH"/>
</dbReference>
<evidence type="ECO:0000256" key="4">
    <source>
        <dbReference type="ARBA" id="ARBA00022729"/>
    </source>
</evidence>
<evidence type="ECO:0000313" key="13">
    <source>
        <dbReference type="EMBL" id="ODM92281.1"/>
    </source>
</evidence>
<evidence type="ECO:0000313" key="14">
    <source>
        <dbReference type="Proteomes" id="UP000094527"/>
    </source>
</evidence>
<evidence type="ECO:0000259" key="12">
    <source>
        <dbReference type="Pfam" id="PF00150"/>
    </source>
</evidence>
<dbReference type="GO" id="GO:0009986">
    <property type="term" value="C:cell surface"/>
    <property type="evidence" value="ECO:0007669"/>
    <property type="project" value="TreeGrafter"/>
</dbReference>
<comment type="catalytic activity">
    <reaction evidence="8">
        <text>Successive hydrolysis of beta-D-glucose units from the non-reducing ends of (1-&gt;3)-beta-D-glucans, releasing alpha-glucose.</text>
        <dbReference type="EC" id="3.2.1.58"/>
    </reaction>
</comment>
<reference evidence="13 14" key="1">
    <citation type="journal article" date="2016" name="Genome Biol. Evol.">
        <title>Gene Family Evolution Reflects Adaptation to Soil Environmental Stressors in the Genome of the Collembolan Orchesella cincta.</title>
        <authorList>
            <person name="Faddeeva-Vakhrusheva A."/>
            <person name="Derks M.F."/>
            <person name="Anvar S.Y."/>
            <person name="Agamennone V."/>
            <person name="Suring W."/>
            <person name="Smit S."/>
            <person name="van Straalen N.M."/>
            <person name="Roelofs D."/>
        </authorList>
    </citation>
    <scope>NUCLEOTIDE SEQUENCE [LARGE SCALE GENOMIC DNA]</scope>
    <source>
        <tissue evidence="13">Mixed pool</tissue>
    </source>
</reference>
<keyword evidence="4 11" id="KW-0732">Signal</keyword>
<name>A0A1D2MH87_ORCCI</name>
<evidence type="ECO:0000256" key="10">
    <source>
        <dbReference type="RuleBase" id="RU361153"/>
    </source>
</evidence>
<dbReference type="GO" id="GO:0004338">
    <property type="term" value="F:glucan exo-1,3-beta-glucosidase activity"/>
    <property type="evidence" value="ECO:0007669"/>
    <property type="project" value="UniProtKB-EC"/>
</dbReference>
<dbReference type="GO" id="GO:0009251">
    <property type="term" value="P:glucan catabolic process"/>
    <property type="evidence" value="ECO:0007669"/>
    <property type="project" value="TreeGrafter"/>
</dbReference>
<dbReference type="InterPro" id="IPR050386">
    <property type="entry name" value="Glycosyl_hydrolase_5"/>
</dbReference>
<dbReference type="PANTHER" id="PTHR31297:SF1">
    <property type="entry name" value="GLUCAN 1,3-BETA-GLUCOSIDASE I_II-RELATED"/>
    <property type="match status" value="1"/>
</dbReference>
<dbReference type="Gene3D" id="3.20.20.80">
    <property type="entry name" value="Glycosidases"/>
    <property type="match status" value="1"/>
</dbReference>
<keyword evidence="6 10" id="KW-0326">Glycosidase</keyword>